<dbReference type="Pfam" id="PF00589">
    <property type="entry name" value="Phage_integrase"/>
    <property type="match status" value="1"/>
</dbReference>
<feature type="domain" description="Core-binding (CB)" evidence="7">
    <location>
        <begin position="76"/>
        <end position="154"/>
    </location>
</feature>
<dbReference type="InterPro" id="IPR050090">
    <property type="entry name" value="Tyrosine_recombinase_XerCD"/>
</dbReference>
<organism evidence="8 9">
    <name type="scientific">Maritimibacter dapengensis</name>
    <dbReference type="NCBI Taxonomy" id="2836868"/>
    <lineage>
        <taxon>Bacteria</taxon>
        <taxon>Pseudomonadati</taxon>
        <taxon>Pseudomonadota</taxon>
        <taxon>Alphaproteobacteria</taxon>
        <taxon>Rhodobacterales</taxon>
        <taxon>Roseobacteraceae</taxon>
        <taxon>Maritimibacter</taxon>
    </lineage>
</organism>
<evidence type="ECO:0000313" key="8">
    <source>
        <dbReference type="EMBL" id="MBV7378811.1"/>
    </source>
</evidence>
<comment type="caution">
    <text evidence="8">The sequence shown here is derived from an EMBL/GenBank/DDBJ whole genome shotgun (WGS) entry which is preliminary data.</text>
</comment>
<reference evidence="8 9" key="1">
    <citation type="submission" date="2021-05" db="EMBL/GenBank/DDBJ databases">
        <title>Culturable bacteria isolated from Daya Bay.</title>
        <authorList>
            <person name="Zheng W."/>
            <person name="Yu S."/>
            <person name="Huang Y."/>
        </authorList>
    </citation>
    <scope>NUCLEOTIDE SEQUENCE [LARGE SCALE GENOMIC DNA]</scope>
    <source>
        <strain evidence="8 9">DP4N28-5</strain>
    </source>
</reference>
<dbReference type="PROSITE" id="PS51898">
    <property type="entry name" value="TYR_RECOMBINASE"/>
    <property type="match status" value="1"/>
</dbReference>
<sequence>MLPVVSRWKAEFQALRSGSTLPLEELAEQWRSDFEVSQGAERETLAMELAEKAREIDRTDPESAERFFNTVTGKNTNLSVHIDDWAASLQGTAKTRDMQVSDVKRFTKSFPNSEGVNRRAVQNWVLSLQREQNLQPGTIRRIVSACRNYWRHLDRLGDIASDADPFKDVAPRKPSRKQAKGQKKWEDFQPKQVVDLYQAALSNGDQKLGQLIYLGMWTGCRIEEICSLKVSDVDEDRFRIGDAKTEAGERTVPIHTELSDMLRTLCRTSKDGYVLCGLTVNKYDDRSNAIGKRFGRLKRSHGFDSHFVFHSIRKTVATMLENAGVPEGVAADILGHEKKTMTYGLYSGGSSFERMSSAISTLQYPF</sequence>
<dbReference type="PANTHER" id="PTHR30349">
    <property type="entry name" value="PHAGE INTEGRASE-RELATED"/>
    <property type="match status" value="1"/>
</dbReference>
<evidence type="ECO:0000256" key="2">
    <source>
        <dbReference type="ARBA" id="ARBA00022908"/>
    </source>
</evidence>
<proteinExistence type="inferred from homology"/>
<keyword evidence="3 4" id="KW-0238">DNA-binding</keyword>
<dbReference type="Proteomes" id="UP000756530">
    <property type="component" value="Unassembled WGS sequence"/>
</dbReference>
<protein>
    <submittedName>
        <fullName evidence="8">Tyrosine-type recombinase/integrase</fullName>
    </submittedName>
</protein>
<keyword evidence="2" id="KW-0229">DNA integration</keyword>
<dbReference type="InterPro" id="IPR044068">
    <property type="entry name" value="CB"/>
</dbReference>
<comment type="similarity">
    <text evidence="1">Belongs to the 'phage' integrase family.</text>
</comment>
<dbReference type="PANTHER" id="PTHR30349:SF41">
    <property type="entry name" value="INTEGRASE_RECOMBINASE PROTEIN MJ0367-RELATED"/>
    <property type="match status" value="1"/>
</dbReference>
<keyword evidence="9" id="KW-1185">Reference proteome</keyword>
<dbReference type="PROSITE" id="PS51900">
    <property type="entry name" value="CB"/>
    <property type="match status" value="1"/>
</dbReference>
<evidence type="ECO:0000313" key="9">
    <source>
        <dbReference type="Proteomes" id="UP000756530"/>
    </source>
</evidence>
<name>A0ABS6T2L4_9RHOB</name>
<evidence type="ECO:0000256" key="1">
    <source>
        <dbReference type="ARBA" id="ARBA00008857"/>
    </source>
</evidence>
<evidence type="ECO:0000256" key="4">
    <source>
        <dbReference type="PROSITE-ProRule" id="PRU01248"/>
    </source>
</evidence>
<evidence type="ECO:0000259" key="7">
    <source>
        <dbReference type="PROSITE" id="PS51900"/>
    </source>
</evidence>
<accession>A0ABS6T2L4</accession>
<feature type="region of interest" description="Disordered" evidence="5">
    <location>
        <begin position="164"/>
        <end position="184"/>
    </location>
</feature>
<evidence type="ECO:0000259" key="6">
    <source>
        <dbReference type="PROSITE" id="PS51898"/>
    </source>
</evidence>
<feature type="compositionally biased region" description="Basic residues" evidence="5">
    <location>
        <begin position="173"/>
        <end position="182"/>
    </location>
</feature>
<evidence type="ECO:0000256" key="5">
    <source>
        <dbReference type="SAM" id="MobiDB-lite"/>
    </source>
</evidence>
<dbReference type="InterPro" id="IPR002104">
    <property type="entry name" value="Integrase_catalytic"/>
</dbReference>
<dbReference type="EMBL" id="JAHUZE010000002">
    <property type="protein sequence ID" value="MBV7378811.1"/>
    <property type="molecule type" value="Genomic_DNA"/>
</dbReference>
<evidence type="ECO:0000256" key="3">
    <source>
        <dbReference type="ARBA" id="ARBA00023125"/>
    </source>
</evidence>
<feature type="domain" description="Tyr recombinase" evidence="6">
    <location>
        <begin position="183"/>
        <end position="360"/>
    </location>
</feature>
<gene>
    <name evidence="8" type="ORF">KJP28_07710</name>
</gene>